<sequence length="287" mass="32376">MIMKNSYRQNSSKHHAGFSMLEVVTAVVAASIIMIATLTAFNRIRSATHTMHKAIGSRDKVSDVLQLITEDLDTLAMPGSDTRLSVRNHTFRGITRARLTIENRIYDSSNKAHTFESVTWQTDYDPDSQSFILYRAHGGMALEDPILDTVGTEESPSQEDLQDSDLEPFIPVATGLTYFEILGMANGRELQTWASSKLPTAVKIVLSFADPVEVAPGEFEILEEDLVTRVIAVDRTRKIKYSFMKEEYELPDPNDFSYEEDQEDLDEDTEGEMTDQSADELEFEENE</sequence>
<dbReference type="AlphaFoldDB" id="A0A1U9NNZ9"/>
<feature type="region of interest" description="Disordered" evidence="1">
    <location>
        <begin position="250"/>
        <end position="287"/>
    </location>
</feature>
<evidence type="ECO:0000313" key="4">
    <source>
        <dbReference type="Proteomes" id="UP000189674"/>
    </source>
</evidence>
<proteinExistence type="predicted"/>
<dbReference type="EMBL" id="CP019791">
    <property type="protein sequence ID" value="AQT69641.1"/>
    <property type="molecule type" value="Genomic_DNA"/>
</dbReference>
<reference evidence="4" key="1">
    <citation type="submission" date="2017-02" db="EMBL/GenBank/DDBJ databases">
        <title>Comparative genomics and description of representatives of a novel lineage of planctomycetes thriving in anoxic sediments.</title>
        <authorList>
            <person name="Spring S."/>
            <person name="Bunk B."/>
            <person name="Sproer C."/>
        </authorList>
    </citation>
    <scope>NUCLEOTIDE SEQUENCE [LARGE SCALE GENOMIC DNA]</scope>
    <source>
        <strain evidence="4">ST-NAGAB-D1</strain>
    </source>
</reference>
<gene>
    <name evidence="3" type="ORF">STSP2_02835</name>
</gene>
<protein>
    <recommendedName>
        <fullName evidence="5">Type II secretory pathway, component PulJ</fullName>
    </recommendedName>
</protein>
<evidence type="ECO:0008006" key="5">
    <source>
        <dbReference type="Google" id="ProtNLM"/>
    </source>
</evidence>
<dbReference type="STRING" id="1936003.STSP2_02835"/>
<dbReference type="Proteomes" id="UP000189674">
    <property type="component" value="Chromosome"/>
</dbReference>
<keyword evidence="4" id="KW-1185">Reference proteome</keyword>
<keyword evidence="2" id="KW-0812">Transmembrane</keyword>
<dbReference type="RefSeq" id="WP_146663310.1">
    <property type="nucleotide sequence ID" value="NZ_CP019791.1"/>
</dbReference>
<dbReference type="KEGG" id="alus:STSP2_02835"/>
<name>A0A1U9NNZ9_9BACT</name>
<evidence type="ECO:0000256" key="1">
    <source>
        <dbReference type="SAM" id="MobiDB-lite"/>
    </source>
</evidence>
<dbReference type="OrthoDB" id="9877513at2"/>
<accession>A0A1U9NNZ9</accession>
<evidence type="ECO:0000313" key="3">
    <source>
        <dbReference type="EMBL" id="AQT69641.1"/>
    </source>
</evidence>
<keyword evidence="2" id="KW-0472">Membrane</keyword>
<evidence type="ECO:0000256" key="2">
    <source>
        <dbReference type="SAM" id="Phobius"/>
    </source>
</evidence>
<keyword evidence="2" id="KW-1133">Transmembrane helix</keyword>
<feature type="transmembrane region" description="Helical" evidence="2">
    <location>
        <begin position="21"/>
        <end position="41"/>
    </location>
</feature>
<organism evidence="3 4">
    <name type="scientific">Anaerohalosphaera lusitana</name>
    <dbReference type="NCBI Taxonomy" id="1936003"/>
    <lineage>
        <taxon>Bacteria</taxon>
        <taxon>Pseudomonadati</taxon>
        <taxon>Planctomycetota</taxon>
        <taxon>Phycisphaerae</taxon>
        <taxon>Sedimentisphaerales</taxon>
        <taxon>Anaerohalosphaeraceae</taxon>
        <taxon>Anaerohalosphaera</taxon>
    </lineage>
</organism>